<dbReference type="AlphaFoldDB" id="A0A164MBN1"/>
<name>A0A164MBN1_9AGAM</name>
<gene>
    <name evidence="1" type="ORF">SISNIDRAFT_491850</name>
</gene>
<keyword evidence="2" id="KW-1185">Reference proteome</keyword>
<proteinExistence type="predicted"/>
<evidence type="ECO:0000313" key="1">
    <source>
        <dbReference type="EMBL" id="KZS86559.1"/>
    </source>
</evidence>
<evidence type="ECO:0000313" key="2">
    <source>
        <dbReference type="Proteomes" id="UP000076722"/>
    </source>
</evidence>
<reference evidence="1 2" key="1">
    <citation type="journal article" date="2016" name="Mol. Biol. Evol.">
        <title>Comparative Genomics of Early-Diverging Mushroom-Forming Fungi Provides Insights into the Origins of Lignocellulose Decay Capabilities.</title>
        <authorList>
            <person name="Nagy L.G."/>
            <person name="Riley R."/>
            <person name="Tritt A."/>
            <person name="Adam C."/>
            <person name="Daum C."/>
            <person name="Floudas D."/>
            <person name="Sun H."/>
            <person name="Yadav J.S."/>
            <person name="Pangilinan J."/>
            <person name="Larsson K.H."/>
            <person name="Matsuura K."/>
            <person name="Barry K."/>
            <person name="Labutti K."/>
            <person name="Kuo R."/>
            <person name="Ohm R.A."/>
            <person name="Bhattacharya S.S."/>
            <person name="Shirouzu T."/>
            <person name="Yoshinaga Y."/>
            <person name="Martin F.M."/>
            <person name="Grigoriev I.V."/>
            <person name="Hibbett D.S."/>
        </authorList>
    </citation>
    <scope>NUCLEOTIDE SEQUENCE [LARGE SCALE GENOMIC DNA]</scope>
    <source>
        <strain evidence="1 2">HHB9708</strain>
    </source>
</reference>
<sequence length="221" mass="25176">MLAQQLEGDILEDLGDQPLDIWSKAFQASLESHIRLKGYIISLADCTSPPFQRKALSQFRTDLVITGGWLKNKWHRQSPTHMCAAFRSDPDFAQWHLMCAAIDTAIVDLDFKLRVASEEILEDLLFPEFIMWCILRITHTPAAGPRWNHVITLHHYNLVSIIESRVNRIYEDRNNAAHSDSSDGNSAGSGEIDWRRVPLYDELVEEDAGYPMPNYPPAAML</sequence>
<accession>A0A164MBN1</accession>
<dbReference type="Proteomes" id="UP000076722">
    <property type="component" value="Unassembled WGS sequence"/>
</dbReference>
<organism evidence="1 2">
    <name type="scientific">Sistotremastrum niveocremeum HHB9708</name>
    <dbReference type="NCBI Taxonomy" id="1314777"/>
    <lineage>
        <taxon>Eukaryota</taxon>
        <taxon>Fungi</taxon>
        <taxon>Dikarya</taxon>
        <taxon>Basidiomycota</taxon>
        <taxon>Agaricomycotina</taxon>
        <taxon>Agaricomycetes</taxon>
        <taxon>Sistotremastrales</taxon>
        <taxon>Sistotremastraceae</taxon>
        <taxon>Sertulicium</taxon>
        <taxon>Sertulicium niveocremeum</taxon>
    </lineage>
</organism>
<dbReference type="EMBL" id="KV419485">
    <property type="protein sequence ID" value="KZS86559.1"/>
    <property type="molecule type" value="Genomic_DNA"/>
</dbReference>
<protein>
    <submittedName>
        <fullName evidence="1">Uncharacterized protein</fullName>
    </submittedName>
</protein>